<accession>A0AAI8VVZ7</accession>
<dbReference type="GO" id="GO:0016491">
    <property type="term" value="F:oxidoreductase activity"/>
    <property type="evidence" value="ECO:0007669"/>
    <property type="project" value="InterPro"/>
</dbReference>
<evidence type="ECO:0000256" key="1">
    <source>
        <dbReference type="ARBA" id="ARBA00005986"/>
    </source>
</evidence>
<dbReference type="EMBL" id="CAUWAG010000018">
    <property type="protein sequence ID" value="CAJ2512076.1"/>
    <property type="molecule type" value="Genomic_DNA"/>
</dbReference>
<dbReference type="InterPro" id="IPR009799">
    <property type="entry name" value="EthD_dom"/>
</dbReference>
<protein>
    <submittedName>
        <fullName evidence="3">Uu.00g077010.m01.CDS01</fullName>
    </submittedName>
</protein>
<feature type="domain" description="EthD" evidence="2">
    <location>
        <begin position="20"/>
        <end position="75"/>
    </location>
</feature>
<keyword evidence="4" id="KW-1185">Reference proteome</keyword>
<organism evidence="3 4">
    <name type="scientific">Anthostomella pinea</name>
    <dbReference type="NCBI Taxonomy" id="933095"/>
    <lineage>
        <taxon>Eukaryota</taxon>
        <taxon>Fungi</taxon>
        <taxon>Dikarya</taxon>
        <taxon>Ascomycota</taxon>
        <taxon>Pezizomycotina</taxon>
        <taxon>Sordariomycetes</taxon>
        <taxon>Xylariomycetidae</taxon>
        <taxon>Xylariales</taxon>
        <taxon>Xylariaceae</taxon>
        <taxon>Anthostomella</taxon>
    </lineage>
</organism>
<comment type="similarity">
    <text evidence="1">Belongs to the tpcK family.</text>
</comment>
<dbReference type="Pfam" id="PF07110">
    <property type="entry name" value="EthD"/>
    <property type="match status" value="1"/>
</dbReference>
<evidence type="ECO:0000313" key="3">
    <source>
        <dbReference type="EMBL" id="CAJ2512076.1"/>
    </source>
</evidence>
<sequence>MTTTAEPHKLDSIGGPLFRRPDTSHEEFSTAWHRHAQVVASWFLKKFGVVEYTQIHMPRADHQDIMSDKDKDSPARRILRQADGVALVRRYQTPMAGGPGRYFEEVILTDERRFLHDESGAGAVKGNPPAYDVPELAVDEWRELALQMGGIEHVKIRDGQDVVGGAWWGKWEEIEK</sequence>
<evidence type="ECO:0000313" key="4">
    <source>
        <dbReference type="Proteomes" id="UP001295740"/>
    </source>
</evidence>
<dbReference type="Gene3D" id="3.30.70.100">
    <property type="match status" value="1"/>
</dbReference>
<dbReference type="Proteomes" id="UP001295740">
    <property type="component" value="Unassembled WGS sequence"/>
</dbReference>
<reference evidence="3" key="1">
    <citation type="submission" date="2023-10" db="EMBL/GenBank/DDBJ databases">
        <authorList>
            <person name="Hackl T."/>
        </authorList>
    </citation>
    <scope>NUCLEOTIDE SEQUENCE</scope>
</reference>
<name>A0AAI8VVZ7_9PEZI</name>
<gene>
    <name evidence="3" type="ORF">KHLLAP_LOCUS12544</name>
</gene>
<comment type="caution">
    <text evidence="3">The sequence shown here is derived from an EMBL/GenBank/DDBJ whole genome shotgun (WGS) entry which is preliminary data.</text>
</comment>
<proteinExistence type="inferred from homology"/>
<evidence type="ECO:0000259" key="2">
    <source>
        <dbReference type="Pfam" id="PF07110"/>
    </source>
</evidence>
<dbReference type="AlphaFoldDB" id="A0AAI8VVZ7"/>